<feature type="compositionally biased region" description="Polar residues" evidence="1">
    <location>
        <begin position="1"/>
        <end position="10"/>
    </location>
</feature>
<gene>
    <name evidence="2" type="ORF">Acr_03g0012870</name>
</gene>
<feature type="compositionally biased region" description="Basic and acidic residues" evidence="1">
    <location>
        <begin position="156"/>
        <end position="165"/>
    </location>
</feature>
<feature type="region of interest" description="Disordered" evidence="1">
    <location>
        <begin position="1"/>
        <end position="21"/>
    </location>
</feature>
<dbReference type="EMBL" id="BJWL01000003">
    <property type="protein sequence ID" value="GFY84513.1"/>
    <property type="molecule type" value="Genomic_DNA"/>
</dbReference>
<comment type="caution">
    <text evidence="2">The sequence shown here is derived from an EMBL/GenBank/DDBJ whole genome shotgun (WGS) entry which is preliminary data.</text>
</comment>
<protein>
    <submittedName>
        <fullName evidence="2">Uncharacterized protein</fullName>
    </submittedName>
</protein>
<keyword evidence="3" id="KW-1185">Reference proteome</keyword>
<accession>A0A7J0EDG5</accession>
<evidence type="ECO:0000313" key="2">
    <source>
        <dbReference type="EMBL" id="GFY84513.1"/>
    </source>
</evidence>
<dbReference type="AlphaFoldDB" id="A0A7J0EDG5"/>
<sequence length="498" mass="54577">MTDEVNQSPESPIKDSSIPEVDPLVAIHPSIRLPEEGEIIVSARPSEALCKKTLLRGYPSNVNGWKSKLFLVADDEWELPEGSSQEGVPRVLRTWGVQVGLNVCLSFLPLINVRRVNIPFSMSKKISLKKLSEKVEKLKNGGSSRGPTPSKGVVIGEKRPRDDHPSSPSKKGKAVDSPKGKKVAPVPEARKKTTRPADASPKASSSKPREGNSPSLGTVLGPIAFILGSPSIAEKILRGAIPPIDQEKALVIRSFLTVKNMEAGECASLQEGQAVSMESELKEAVDKARSSAVKEFKSSSDFLGAVQNAASKYFSEGFDFCKWKLRCHHPGLAINLENMDLDLDLLAEEDETAEEDREKNKGDAYLDYGDILNGDQDALSYYNEWAYLDCGDTLNGNQDTLSYWPSHVGSSFLAFGSLVDRVTFRKTSSALSLFSSKRSRLRLSSISLFSLLKFEVLKLGIPISTDDMLPYKIPSVLLGDFSERLSFYPFGEIVYGDD</sequence>
<feature type="region of interest" description="Disordered" evidence="1">
    <location>
        <begin position="137"/>
        <end position="216"/>
    </location>
</feature>
<evidence type="ECO:0000313" key="3">
    <source>
        <dbReference type="Proteomes" id="UP000585474"/>
    </source>
</evidence>
<reference evidence="2 3" key="1">
    <citation type="submission" date="2019-07" db="EMBL/GenBank/DDBJ databases">
        <title>De Novo Assembly of kiwifruit Actinidia rufa.</title>
        <authorList>
            <person name="Sugita-Konishi S."/>
            <person name="Sato K."/>
            <person name="Mori E."/>
            <person name="Abe Y."/>
            <person name="Kisaki G."/>
            <person name="Hamano K."/>
            <person name="Suezawa K."/>
            <person name="Otani M."/>
            <person name="Fukuda T."/>
            <person name="Manabe T."/>
            <person name="Gomi K."/>
            <person name="Tabuchi M."/>
            <person name="Akimitsu K."/>
            <person name="Kataoka I."/>
        </authorList>
    </citation>
    <scope>NUCLEOTIDE SEQUENCE [LARGE SCALE GENOMIC DNA]</scope>
    <source>
        <strain evidence="3">cv. Fuchu</strain>
    </source>
</reference>
<proteinExistence type="predicted"/>
<evidence type="ECO:0000256" key="1">
    <source>
        <dbReference type="SAM" id="MobiDB-lite"/>
    </source>
</evidence>
<organism evidence="2 3">
    <name type="scientific">Actinidia rufa</name>
    <dbReference type="NCBI Taxonomy" id="165716"/>
    <lineage>
        <taxon>Eukaryota</taxon>
        <taxon>Viridiplantae</taxon>
        <taxon>Streptophyta</taxon>
        <taxon>Embryophyta</taxon>
        <taxon>Tracheophyta</taxon>
        <taxon>Spermatophyta</taxon>
        <taxon>Magnoliopsida</taxon>
        <taxon>eudicotyledons</taxon>
        <taxon>Gunneridae</taxon>
        <taxon>Pentapetalae</taxon>
        <taxon>asterids</taxon>
        <taxon>Ericales</taxon>
        <taxon>Actinidiaceae</taxon>
        <taxon>Actinidia</taxon>
    </lineage>
</organism>
<dbReference type="Proteomes" id="UP000585474">
    <property type="component" value="Unassembled WGS sequence"/>
</dbReference>
<name>A0A7J0EDG5_9ERIC</name>